<dbReference type="GO" id="GO:0005524">
    <property type="term" value="F:ATP binding"/>
    <property type="evidence" value="ECO:0007669"/>
    <property type="project" value="UniProtKB-UniRule"/>
</dbReference>
<dbReference type="InterPro" id="IPR051014">
    <property type="entry name" value="Cation_Transport_ATPase_IB"/>
</dbReference>
<sequence length="700" mass="77209">MKFRMVHNLPQRMRIILALPKRHIPDNSQIERLFLAVDGVQKVSFNGRTRSLLIRYNGDSAVRVVLLKIIKETPLIFETKENPEQNKLKQKKRAVVLSGVLLIARPIIPFVLTPVFALYGAMPVLRKGFRATLNGRLNVDTLDSAAIGISLLRGDYLAASLITFFLKVGDYLEARIRQKSRESLSKMFQNKDGWAWIRRNGCEAKVHVKDIAAGDHVVVRTGSSIPVDGIVVEGVALVNQSSMTGEPLSVSKMAGSMVYAGTALEEGVLTIKSIKVGDETRVSKIIKVIEESEGSKADVQNHAEMLASKIVPYSFLLSGLIYLFSSNPLKAASVLLVDYSCSIKLSTPLALMSAMIAASKRGILVKGGRFIEKLAQANIFVFDKTGTLTEAKPKVFDLISFNGYSREYLLKNVACVEEHFPHPVATAVVKKAEDEGLVHEENHAEVEYVLAHGIASRIEGKRILVGSKHFICEDNKIRVQCEEPVIKDFMDKGYSILYVAVEDKLAGVVVIEDQIREDAQKFLKTLKDRYAGRIIMLTGDNDATARHVAKRLGIEEYYGQLLPEKKREIVKNLKDNGYIVAMVGDGINDSPALSCADIGISLQHGADIAREACDILLLDAALEGIIEAREIAQDAMSRIKKNFRHIIGINSALIGLGIVGMITPVTSAFLHNATTILVTANSLKPYRIAAYRQREDHSVK</sequence>
<protein>
    <recommendedName>
        <fullName evidence="7">P-type Zn(2+) transporter</fullName>
        <ecNumber evidence="7">7.2.2.12</ecNumber>
    </recommendedName>
</protein>
<dbReference type="GO" id="GO:0016463">
    <property type="term" value="F:P-type zinc transporter activity"/>
    <property type="evidence" value="ECO:0007669"/>
    <property type="project" value="UniProtKB-EC"/>
</dbReference>
<dbReference type="Pfam" id="PF00702">
    <property type="entry name" value="Hydrolase"/>
    <property type="match status" value="1"/>
</dbReference>
<dbReference type="Gene3D" id="2.70.150.10">
    <property type="entry name" value="Calcium-transporting ATPase, cytoplasmic transduction domain A"/>
    <property type="match status" value="1"/>
</dbReference>
<dbReference type="Pfam" id="PF00122">
    <property type="entry name" value="E1-E2_ATPase"/>
    <property type="match status" value="1"/>
</dbReference>
<feature type="transmembrane region" description="Helical" evidence="9">
    <location>
        <begin position="646"/>
        <end position="670"/>
    </location>
</feature>
<evidence type="ECO:0000313" key="11">
    <source>
        <dbReference type="EMBL" id="OOP56649.1"/>
    </source>
</evidence>
<dbReference type="GO" id="GO:0046872">
    <property type="term" value="F:metal ion binding"/>
    <property type="evidence" value="ECO:0007669"/>
    <property type="project" value="UniProtKB-KW"/>
</dbReference>
<dbReference type="SUPFAM" id="SSF56784">
    <property type="entry name" value="HAD-like"/>
    <property type="match status" value="1"/>
</dbReference>
<dbReference type="EMBL" id="AYTS01000070">
    <property type="protein sequence ID" value="OOP56649.1"/>
    <property type="molecule type" value="Genomic_DNA"/>
</dbReference>
<gene>
    <name evidence="11" type="ORF">AYP45_08065</name>
</gene>
<dbReference type="SFLD" id="SFLDF00027">
    <property type="entry name" value="p-type_atpase"/>
    <property type="match status" value="1"/>
</dbReference>
<keyword evidence="5 9" id="KW-1133">Transmembrane helix</keyword>
<comment type="subcellular location">
    <subcellularLocation>
        <location evidence="9">Cell membrane</location>
    </subcellularLocation>
    <subcellularLocation>
        <location evidence="1">Membrane</location>
    </subcellularLocation>
</comment>
<dbReference type="InterPro" id="IPR023214">
    <property type="entry name" value="HAD_sf"/>
</dbReference>
<dbReference type="SUPFAM" id="SSF81653">
    <property type="entry name" value="Calcium ATPase, transduction domain A"/>
    <property type="match status" value="1"/>
</dbReference>
<dbReference type="CDD" id="cd07550">
    <property type="entry name" value="P-type_ATPase_HM"/>
    <property type="match status" value="1"/>
</dbReference>
<dbReference type="Gene3D" id="3.40.50.1000">
    <property type="entry name" value="HAD superfamily/HAD-like"/>
    <property type="match status" value="1"/>
</dbReference>
<dbReference type="STRING" id="1004156.AYP45_08065"/>
<feature type="domain" description="P-type ATPase A" evidence="10">
    <location>
        <begin position="195"/>
        <end position="290"/>
    </location>
</feature>
<dbReference type="NCBIfam" id="TIGR01494">
    <property type="entry name" value="ATPase_P-type"/>
    <property type="match status" value="1"/>
</dbReference>
<dbReference type="InterPro" id="IPR044492">
    <property type="entry name" value="P_typ_ATPase_HD_dom"/>
</dbReference>
<comment type="caution">
    <text evidence="11">The sequence shown here is derived from an EMBL/GenBank/DDBJ whole genome shotgun (WGS) entry which is preliminary data.</text>
</comment>
<evidence type="ECO:0000256" key="4">
    <source>
        <dbReference type="ARBA" id="ARBA00022967"/>
    </source>
</evidence>
<dbReference type="AlphaFoldDB" id="A0A1V4AU24"/>
<keyword evidence="9" id="KW-0479">Metal-binding</keyword>
<dbReference type="InterPro" id="IPR001757">
    <property type="entry name" value="P_typ_ATPase"/>
</dbReference>
<dbReference type="InterPro" id="IPR027256">
    <property type="entry name" value="P-typ_ATPase_IB"/>
</dbReference>
<keyword evidence="6 9" id="KW-0472">Membrane</keyword>
<dbReference type="InterPro" id="IPR036412">
    <property type="entry name" value="HAD-like_sf"/>
</dbReference>
<dbReference type="Proteomes" id="UP000189681">
    <property type="component" value="Unassembled WGS sequence"/>
</dbReference>
<evidence type="ECO:0000313" key="12">
    <source>
        <dbReference type="Proteomes" id="UP000189681"/>
    </source>
</evidence>
<keyword evidence="9" id="KW-0067">ATP-binding</keyword>
<comment type="caution">
    <text evidence="9">Lacks conserved residue(s) required for the propagation of feature annotation.</text>
</comment>
<evidence type="ECO:0000256" key="3">
    <source>
        <dbReference type="ARBA" id="ARBA00022692"/>
    </source>
</evidence>
<evidence type="ECO:0000256" key="1">
    <source>
        <dbReference type="ARBA" id="ARBA00004370"/>
    </source>
</evidence>
<dbReference type="GO" id="GO:0005886">
    <property type="term" value="C:plasma membrane"/>
    <property type="evidence" value="ECO:0007669"/>
    <property type="project" value="UniProtKB-SubCell"/>
</dbReference>
<keyword evidence="4" id="KW-1278">Translocase</keyword>
<dbReference type="EC" id="7.2.2.12" evidence="7"/>
<dbReference type="SFLD" id="SFLDG00002">
    <property type="entry name" value="C1.7:_P-type_atpase_like"/>
    <property type="match status" value="1"/>
</dbReference>
<dbReference type="PROSITE" id="PS00154">
    <property type="entry name" value="ATPASE_E1_E2"/>
    <property type="match status" value="1"/>
</dbReference>
<name>A0A1V4AU24_9BACT</name>
<evidence type="ECO:0000259" key="10">
    <source>
        <dbReference type="Pfam" id="PF00122"/>
    </source>
</evidence>
<evidence type="ECO:0000256" key="7">
    <source>
        <dbReference type="ARBA" id="ARBA00039097"/>
    </source>
</evidence>
<dbReference type="SFLD" id="SFLDS00003">
    <property type="entry name" value="Haloacid_Dehalogenase"/>
    <property type="match status" value="1"/>
</dbReference>
<organism evidence="11 12">
    <name type="scientific">Candidatus Brocadia carolinensis</name>
    <dbReference type="NCBI Taxonomy" id="1004156"/>
    <lineage>
        <taxon>Bacteria</taxon>
        <taxon>Pseudomonadati</taxon>
        <taxon>Planctomycetota</taxon>
        <taxon>Candidatus Brocadiia</taxon>
        <taxon>Candidatus Brocadiales</taxon>
        <taxon>Candidatus Brocadiaceae</taxon>
        <taxon>Candidatus Brocadia</taxon>
    </lineage>
</organism>
<dbReference type="PRINTS" id="PR00941">
    <property type="entry name" value="CDATPASE"/>
</dbReference>
<dbReference type="PANTHER" id="PTHR48085">
    <property type="entry name" value="CADMIUM/ZINC-TRANSPORTING ATPASE HMA2-RELATED"/>
    <property type="match status" value="1"/>
</dbReference>
<evidence type="ECO:0000256" key="6">
    <source>
        <dbReference type="ARBA" id="ARBA00023136"/>
    </source>
</evidence>
<accession>A0A1V4AU24</accession>
<dbReference type="PRINTS" id="PR00119">
    <property type="entry name" value="CATATPASE"/>
</dbReference>
<evidence type="ECO:0000256" key="5">
    <source>
        <dbReference type="ARBA" id="ARBA00022989"/>
    </source>
</evidence>
<evidence type="ECO:0000256" key="2">
    <source>
        <dbReference type="ARBA" id="ARBA00006024"/>
    </source>
</evidence>
<evidence type="ECO:0000256" key="8">
    <source>
        <dbReference type="ARBA" id="ARBA00047308"/>
    </source>
</evidence>
<dbReference type="InterPro" id="IPR018303">
    <property type="entry name" value="ATPase_P-typ_P_site"/>
</dbReference>
<feature type="transmembrane region" description="Helical" evidence="9">
    <location>
        <begin position="95"/>
        <end position="125"/>
    </location>
</feature>
<dbReference type="Gene3D" id="3.40.1110.10">
    <property type="entry name" value="Calcium-transporting ATPase, cytoplasmic domain N"/>
    <property type="match status" value="1"/>
</dbReference>
<dbReference type="InterPro" id="IPR059000">
    <property type="entry name" value="ATPase_P-type_domA"/>
</dbReference>
<keyword evidence="9" id="KW-1003">Cell membrane</keyword>
<dbReference type="GO" id="GO:0015086">
    <property type="term" value="F:cadmium ion transmembrane transporter activity"/>
    <property type="evidence" value="ECO:0007669"/>
    <property type="project" value="TreeGrafter"/>
</dbReference>
<dbReference type="PANTHER" id="PTHR48085:SF5">
    <property type="entry name" value="CADMIUM_ZINC-TRANSPORTING ATPASE HMA4-RELATED"/>
    <property type="match status" value="1"/>
</dbReference>
<keyword evidence="9" id="KW-0547">Nucleotide-binding</keyword>
<reference evidence="11 12" key="1">
    <citation type="journal article" date="2017" name="Water Res.">
        <title>Discovery and metagenomic analysis of an anammox bacterial enrichment related to Candidatus "Brocadia caroliniensis" in a full-scale glycerol-fed nitritation-denitritation separate centrate treatment process.</title>
        <authorList>
            <person name="Park H."/>
            <person name="Brotto A.C."/>
            <person name="van Loosdrecht M.C."/>
            <person name="Chandran K."/>
        </authorList>
    </citation>
    <scope>NUCLEOTIDE SEQUENCE [LARGE SCALE GENOMIC DNA]</scope>
    <source>
        <strain evidence="11">26THWARD</strain>
    </source>
</reference>
<comment type="similarity">
    <text evidence="2 9">Belongs to the cation transport ATPase (P-type) (TC 3.A.3) family. Type IB subfamily.</text>
</comment>
<evidence type="ECO:0000256" key="9">
    <source>
        <dbReference type="RuleBase" id="RU362081"/>
    </source>
</evidence>
<comment type="catalytic activity">
    <reaction evidence="8">
        <text>Zn(2+)(in) + ATP + H2O = Zn(2+)(out) + ADP + phosphate + H(+)</text>
        <dbReference type="Rhea" id="RHEA:20621"/>
        <dbReference type="ChEBI" id="CHEBI:15377"/>
        <dbReference type="ChEBI" id="CHEBI:15378"/>
        <dbReference type="ChEBI" id="CHEBI:29105"/>
        <dbReference type="ChEBI" id="CHEBI:30616"/>
        <dbReference type="ChEBI" id="CHEBI:43474"/>
        <dbReference type="ChEBI" id="CHEBI:456216"/>
        <dbReference type="EC" id="7.2.2.12"/>
    </reaction>
</comment>
<dbReference type="GO" id="GO:0016887">
    <property type="term" value="F:ATP hydrolysis activity"/>
    <property type="evidence" value="ECO:0007669"/>
    <property type="project" value="InterPro"/>
</dbReference>
<dbReference type="InterPro" id="IPR023299">
    <property type="entry name" value="ATPase_P-typ_cyto_dom_N"/>
</dbReference>
<proteinExistence type="inferred from homology"/>
<dbReference type="NCBIfam" id="TIGR01525">
    <property type="entry name" value="ATPase-IB_hvy"/>
    <property type="match status" value="1"/>
</dbReference>
<keyword evidence="3 9" id="KW-0812">Transmembrane</keyword>
<dbReference type="InterPro" id="IPR008250">
    <property type="entry name" value="ATPase_P-typ_transduc_dom_A_sf"/>
</dbReference>